<dbReference type="RefSeq" id="WP_013499316.1">
    <property type="nucleotide sequence ID" value="NC_014833.1"/>
</dbReference>
<dbReference type="InterPro" id="IPR025406">
    <property type="entry name" value="DUF4132"/>
</dbReference>
<dbReference type="eggNOG" id="COG1413">
    <property type="taxonomic scope" value="Bacteria"/>
</dbReference>
<dbReference type="EMBL" id="CP002403">
    <property type="protein sequence ID" value="ADU23200.1"/>
    <property type="molecule type" value="Genomic_DNA"/>
</dbReference>
<accession>E6UHC2</accession>
<dbReference type="OrthoDB" id="4770574at2"/>
<feature type="domain" description="DUF4132" evidence="1">
    <location>
        <begin position="832"/>
        <end position="1015"/>
    </location>
</feature>
<evidence type="ECO:0000313" key="3">
    <source>
        <dbReference type="Proteomes" id="UP000006919"/>
    </source>
</evidence>
<dbReference type="STRING" id="697329.Rumal_2730"/>
<dbReference type="Proteomes" id="UP000006919">
    <property type="component" value="Chromosome"/>
</dbReference>
<proteinExistence type="predicted"/>
<dbReference type="KEGG" id="ral:Rumal_2730"/>
<dbReference type="HOGENOM" id="CLU_283117_0_0_9"/>
<name>E6UHC2_RUMA7</name>
<dbReference type="AlphaFoldDB" id="E6UHC2"/>
<evidence type="ECO:0000259" key="1">
    <source>
        <dbReference type="Pfam" id="PF13569"/>
    </source>
</evidence>
<gene>
    <name evidence="2" type="ordered locus">Rumal_2730</name>
</gene>
<organism evidence="2 3">
    <name type="scientific">Ruminococcus albus (strain ATCC 27210 / DSM 20455 / JCM 14654 / NCDO 2250 / 7)</name>
    <dbReference type="NCBI Taxonomy" id="697329"/>
    <lineage>
        <taxon>Bacteria</taxon>
        <taxon>Bacillati</taxon>
        <taxon>Bacillota</taxon>
        <taxon>Clostridia</taxon>
        <taxon>Eubacteriales</taxon>
        <taxon>Oscillospiraceae</taxon>
        <taxon>Ruminococcus</taxon>
    </lineage>
</organism>
<dbReference type="Pfam" id="PF13569">
    <property type="entry name" value="DUF4132"/>
    <property type="match status" value="1"/>
</dbReference>
<evidence type="ECO:0000313" key="2">
    <source>
        <dbReference type="EMBL" id="ADU23200.1"/>
    </source>
</evidence>
<sequence length="1101" mass="125030">MDFPKFESILLLCAAPKEVADAAVKWLDINKERDFGLLEKLSEIDKSKVLFYKIDFYEYVKQEIMPNICDELYQRYMIMAYKLLDASAYCLISFLRYEEWKHIKELFSREMENIYGDEAPARMLSVDCDAFITSSRYFNMPDDPELILKAAELTSEKHMITKAYLAAAALDHMSLPDDGKLSKKAEIAVTIIKNAVNNSIEKDNIFLLNALANASYFDEVIKAHFEEYAAANAEELCSLISRGSTDIERAADALFAVEGTFSRDVLFQLMRYGINEKLMISAAKMQTETFKKLILCRKNTTDLVKMNSALKTVSPDEALSDDAIKNISDDKIIDGVASCYKDVEKIKAFLKDEISFDEVYPAIKSTKLEYTSPLKSNYIPVYGIDDFILRCVVVLGGSVGRYSHHLKEITGFSDNDIPSLINWFNSHDADMAKALDICGGIIDNCYYPEDRIKLFADALSERTDDIAAADLSKCNTVAKFIALKLFGNNETKYHKSIIALAGDTSKVIRDIVMEIVMRHPDWNDDIKVLLTSKKSSAREFALNVIERHGAKAYIQELRKALEAEKTDKLKARIGSMLAVVSENLVVEDKVSAEDTVKEMTKGKKASKLDWLFKEPFSPVHMKDGSVADESYLRALMLCFANSVGLKDPKADIITAELDEKDVCRLANEVLVRWLQTSPEVKSESLEFFEEFTGLETLGAQAKYKWVLYFASVYGGKEALEVFEDLMSTWPLWQKGALAKEIPHAIVLNGSSSYIMLVEKMSRKHRFNSIRKASADALLCASEKLGISKEEFADRMIPDLDFDKNMCRTFDYGSRRFDVYITPKLEPEIYCDGKKLKTMPKPSADEGTKAAEVYKEFTAMKKLMKNIVDAQRVRLENTLLTARNWTAENWKQIFMKNPIMHCFAIGLIWGVYKDGRLESSFRYLDDGSLTTVDDEEFTLAENSVIGLVHPVELSEEELEKWKQQLKDYEIAQPFIQLGRGISRPTEEEKEQNFIGRFKGNVIKSREFVSAMNKIGWSKGKVGDGAIFDDFVREEIFSRNDGIRASLLHSGIPIEVFREKETDITVGKLIFETLPKQESIKIGDLSDRYFSEIMYQLGKIFAD</sequence>
<reference evidence="2 3" key="1">
    <citation type="journal article" date="2011" name="J. Bacteriol.">
        <title>Complete genome of the cellulolytic ruminal bacterium Ruminococcus albus 7.</title>
        <authorList>
            <person name="Suen G."/>
            <person name="Stevenson D.M."/>
            <person name="Bruce D.C."/>
            <person name="Chertkov O."/>
            <person name="Copeland A."/>
            <person name="Cheng J.F."/>
            <person name="Detter C."/>
            <person name="Detter J.C."/>
            <person name="Goodwin L.A."/>
            <person name="Han C.S."/>
            <person name="Hauser L.J."/>
            <person name="Ivanova N.N."/>
            <person name="Kyrpides N.C."/>
            <person name="Land M.L."/>
            <person name="Lapidus A."/>
            <person name="Lucas S."/>
            <person name="Ovchinnikova G."/>
            <person name="Pitluck S."/>
            <person name="Tapia R."/>
            <person name="Woyke T."/>
            <person name="Boyum J."/>
            <person name="Mead D."/>
            <person name="Weimer P.J."/>
        </authorList>
    </citation>
    <scope>NUCLEOTIDE SEQUENCE [LARGE SCALE GENOMIC DNA]</scope>
    <source>
        <strain evidence="3">ATCC 27210 / DSM 20455 / JCM 14654 / NCDO 2250 / 7</strain>
    </source>
</reference>
<protein>
    <recommendedName>
        <fullName evidence="1">DUF4132 domain-containing protein</fullName>
    </recommendedName>
</protein>